<name>A0A1T4R7X6_9GAMM</name>
<evidence type="ECO:0000313" key="3">
    <source>
        <dbReference type="Proteomes" id="UP000190061"/>
    </source>
</evidence>
<organism evidence="2 3">
    <name type="scientific">Lysobacter spongiicola DSM 21749</name>
    <dbReference type="NCBI Taxonomy" id="1122188"/>
    <lineage>
        <taxon>Bacteria</taxon>
        <taxon>Pseudomonadati</taxon>
        <taxon>Pseudomonadota</taxon>
        <taxon>Gammaproteobacteria</taxon>
        <taxon>Lysobacterales</taxon>
        <taxon>Lysobacteraceae</taxon>
        <taxon>Novilysobacter</taxon>
    </lineage>
</organism>
<keyword evidence="1" id="KW-1133">Transmembrane helix</keyword>
<reference evidence="2 3" key="1">
    <citation type="submission" date="2017-02" db="EMBL/GenBank/DDBJ databases">
        <authorList>
            <person name="Peterson S.W."/>
        </authorList>
    </citation>
    <scope>NUCLEOTIDE SEQUENCE [LARGE SCALE GENOMIC DNA]</scope>
    <source>
        <strain evidence="2 3">DSM 21749</strain>
    </source>
</reference>
<protein>
    <submittedName>
        <fullName evidence="2">Uncharacterized protein</fullName>
    </submittedName>
</protein>
<dbReference type="Proteomes" id="UP000190061">
    <property type="component" value="Unassembled WGS sequence"/>
</dbReference>
<feature type="transmembrane region" description="Helical" evidence="1">
    <location>
        <begin position="123"/>
        <end position="144"/>
    </location>
</feature>
<keyword evidence="3" id="KW-1185">Reference proteome</keyword>
<accession>A0A1T4R7X6</accession>
<dbReference type="Pfam" id="PF19723">
    <property type="entry name" value="DUF6216"/>
    <property type="match status" value="1"/>
</dbReference>
<proteinExistence type="predicted"/>
<evidence type="ECO:0000313" key="2">
    <source>
        <dbReference type="EMBL" id="SKA11778.1"/>
    </source>
</evidence>
<keyword evidence="1" id="KW-0812">Transmembrane</keyword>
<feature type="transmembrane region" description="Helical" evidence="1">
    <location>
        <begin position="6"/>
        <end position="28"/>
    </location>
</feature>
<dbReference type="InterPro" id="IPR046188">
    <property type="entry name" value="DUF6216"/>
</dbReference>
<keyword evidence="1" id="KW-0472">Membrane</keyword>
<sequence length="285" mass="31322">MDWIAIFANSVFITSGVAFTLAAAFTCWRAGSFHPINARLLRFFISKDDIEDPVIRKDLADQAALASFRMTHGVRAQTLSDAKALLAFSEESNIPLYLVGRAGSAFDKKSLTLTRSHGSAKRWLGGLIILFLPLFLTLIMLLAATASSRLLVTLKATDTWLWLGEKEAEIASPFSLKNHEPLYVSSCNGDSIEQSPAAGFSRKETQILCDIWGDAELQVHLEKEVRKQRITLILPIAFLLWCLYENFVAIRKWSSVTELGPLLADQAGVVSKTLTPAADAPPAAE</sequence>
<evidence type="ECO:0000256" key="1">
    <source>
        <dbReference type="SAM" id="Phobius"/>
    </source>
</evidence>
<dbReference type="RefSeq" id="WP_078758574.1">
    <property type="nucleotide sequence ID" value="NZ_FUXP01000007.1"/>
</dbReference>
<gene>
    <name evidence="2" type="ORF">SAMN02745674_02006</name>
</gene>
<dbReference type="AlphaFoldDB" id="A0A1T4R7X6"/>
<dbReference type="EMBL" id="FUXP01000007">
    <property type="protein sequence ID" value="SKA11778.1"/>
    <property type="molecule type" value="Genomic_DNA"/>
</dbReference>
<dbReference type="OrthoDB" id="6007429at2"/>